<feature type="region of interest" description="Disordered" evidence="8">
    <location>
        <begin position="1"/>
        <end position="33"/>
    </location>
</feature>
<keyword evidence="4 7" id="KW-0175">Coiled coil</keyword>
<dbReference type="AlphaFoldDB" id="A0A3M7REY8"/>
<protein>
    <recommendedName>
        <fullName evidence="3">Cilia- and flagella-associated protein 157</fullName>
    </recommendedName>
</protein>
<dbReference type="STRING" id="10195.A0A3M7REY8"/>
<comment type="similarity">
    <text evidence="2">Belongs to the CFAP157 family.</text>
</comment>
<evidence type="ECO:0000256" key="8">
    <source>
        <dbReference type="SAM" id="MobiDB-lite"/>
    </source>
</evidence>
<evidence type="ECO:0000256" key="7">
    <source>
        <dbReference type="SAM" id="Coils"/>
    </source>
</evidence>
<dbReference type="OrthoDB" id="166611at2759"/>
<proteinExistence type="inferred from homology"/>
<keyword evidence="5" id="KW-0969">Cilium</keyword>
<feature type="compositionally biased region" description="Polar residues" evidence="8">
    <location>
        <begin position="414"/>
        <end position="426"/>
    </location>
</feature>
<evidence type="ECO:0000256" key="5">
    <source>
        <dbReference type="ARBA" id="ARBA00023069"/>
    </source>
</evidence>
<sequence length="551" mass="64050">MGKKDKGKGKGKKGKGKKEKIEQEPTEEHVDENTKQFFLVQIRDLEERLKRYQTKCDEFELIAKKYESQYETSNNDKRDIISNLKKEIDKKNDEILDLNDKLVGLQQAKDSEKEAFDKQLTDLRTEFQENKDILTNQNNTLMAKLTALEEFKSHKEELTKKLTSLEEQIVFLQEDHQNKINEIEKKVIIDKDRLKKEMIVKVSQVASEFRRVSNKQMADTTKRTIKENVSINNQLQKMSEKVIEAIQENDDKKIKEKVFKQQIDLLEDNEKELAKKNVNNLKIIRLLTDKCRNQEAIINELEEKYNELKDVEANNLQLKEQVHDLEKKLSDNEENSQILTNKLKYLNNELQETNKHRLKIERVLKQATDSLVIALSKNAVSKDSEWNDVEKRDNMLENMLILLNSAATLGFGPNPQTFSSEITQRPRTSEYPGSGKGIRKNQLASESSKNTFVPHYKIGDLGIVPRESEHILTNYEKMKFIYPRKELNNLQKLIRKSVATQTVDFTKASIFGIEPETDIHPIYESNSKIGPTKAQILMPINGQQRVTDKVF</sequence>
<feature type="region of interest" description="Disordered" evidence="8">
    <location>
        <begin position="414"/>
        <end position="446"/>
    </location>
</feature>
<name>A0A3M7REY8_BRAPC</name>
<evidence type="ECO:0000256" key="1">
    <source>
        <dbReference type="ARBA" id="ARBA00004138"/>
    </source>
</evidence>
<evidence type="ECO:0000256" key="4">
    <source>
        <dbReference type="ARBA" id="ARBA00023054"/>
    </source>
</evidence>
<feature type="compositionally biased region" description="Basic and acidic residues" evidence="8">
    <location>
        <begin position="19"/>
        <end position="33"/>
    </location>
</feature>
<feature type="coiled-coil region" evidence="7">
    <location>
        <begin position="228"/>
        <end position="255"/>
    </location>
</feature>
<dbReference type="Proteomes" id="UP000276133">
    <property type="component" value="Unassembled WGS sequence"/>
</dbReference>
<dbReference type="PANTHER" id="PTHR31954:SF1">
    <property type="entry name" value="CILIA- AND FLAGELLA-ASSOCIATED PROTEIN 157"/>
    <property type="match status" value="1"/>
</dbReference>
<feature type="coiled-coil region" evidence="7">
    <location>
        <begin position="148"/>
        <end position="182"/>
    </location>
</feature>
<feature type="compositionally biased region" description="Basic residues" evidence="8">
    <location>
        <begin position="1"/>
        <end position="18"/>
    </location>
</feature>
<keyword evidence="6" id="KW-0966">Cell projection</keyword>
<evidence type="ECO:0000256" key="2">
    <source>
        <dbReference type="ARBA" id="ARBA00010841"/>
    </source>
</evidence>
<gene>
    <name evidence="9" type="ORF">BpHYR1_032964</name>
</gene>
<feature type="coiled-coil region" evidence="7">
    <location>
        <begin position="284"/>
        <end position="349"/>
    </location>
</feature>
<accession>A0A3M7REY8</accession>
<keyword evidence="10" id="KW-1185">Reference proteome</keyword>
<evidence type="ECO:0000313" key="9">
    <source>
        <dbReference type="EMBL" id="RNA22031.1"/>
    </source>
</evidence>
<evidence type="ECO:0000256" key="6">
    <source>
        <dbReference type="ARBA" id="ARBA00023273"/>
    </source>
</evidence>
<dbReference type="EMBL" id="REGN01003547">
    <property type="protein sequence ID" value="RNA22031.1"/>
    <property type="molecule type" value="Genomic_DNA"/>
</dbReference>
<comment type="caution">
    <text evidence="9">The sequence shown here is derived from an EMBL/GenBank/DDBJ whole genome shotgun (WGS) entry which is preliminary data.</text>
</comment>
<reference evidence="9 10" key="1">
    <citation type="journal article" date="2018" name="Sci. Rep.">
        <title>Genomic signatures of local adaptation to the degree of environmental predictability in rotifers.</title>
        <authorList>
            <person name="Franch-Gras L."/>
            <person name="Hahn C."/>
            <person name="Garcia-Roger E.M."/>
            <person name="Carmona M.J."/>
            <person name="Serra M."/>
            <person name="Gomez A."/>
        </authorList>
    </citation>
    <scope>NUCLEOTIDE SEQUENCE [LARGE SCALE GENOMIC DNA]</scope>
    <source>
        <strain evidence="9">HYR1</strain>
    </source>
</reference>
<dbReference type="InterPro" id="IPR038844">
    <property type="entry name" value="CFAP157"/>
</dbReference>
<organism evidence="9 10">
    <name type="scientific">Brachionus plicatilis</name>
    <name type="common">Marine rotifer</name>
    <name type="synonym">Brachionus muelleri</name>
    <dbReference type="NCBI Taxonomy" id="10195"/>
    <lineage>
        <taxon>Eukaryota</taxon>
        <taxon>Metazoa</taxon>
        <taxon>Spiralia</taxon>
        <taxon>Gnathifera</taxon>
        <taxon>Rotifera</taxon>
        <taxon>Eurotatoria</taxon>
        <taxon>Monogononta</taxon>
        <taxon>Pseudotrocha</taxon>
        <taxon>Ploima</taxon>
        <taxon>Brachionidae</taxon>
        <taxon>Brachionus</taxon>
    </lineage>
</organism>
<dbReference type="GO" id="GO:0036064">
    <property type="term" value="C:ciliary basal body"/>
    <property type="evidence" value="ECO:0007669"/>
    <property type="project" value="TreeGrafter"/>
</dbReference>
<dbReference type="PANTHER" id="PTHR31954">
    <property type="entry name" value="CILIA- AND FLAGELLA-ASSOCIATED PROTEIN 157"/>
    <property type="match status" value="1"/>
</dbReference>
<evidence type="ECO:0000256" key="3">
    <source>
        <dbReference type="ARBA" id="ARBA00014087"/>
    </source>
</evidence>
<feature type="coiled-coil region" evidence="7">
    <location>
        <begin position="35"/>
        <end position="108"/>
    </location>
</feature>
<dbReference type="GO" id="GO:0008017">
    <property type="term" value="F:microtubule binding"/>
    <property type="evidence" value="ECO:0007669"/>
    <property type="project" value="TreeGrafter"/>
</dbReference>
<evidence type="ECO:0000313" key="10">
    <source>
        <dbReference type="Proteomes" id="UP000276133"/>
    </source>
</evidence>
<comment type="subcellular location">
    <subcellularLocation>
        <location evidence="1">Cell projection</location>
        <location evidence="1">Cilium</location>
    </subcellularLocation>
</comment>